<dbReference type="EMBL" id="JAVRRG010000024">
    <property type="protein sequence ID" value="KAK5096061.1"/>
    <property type="molecule type" value="Genomic_DNA"/>
</dbReference>
<gene>
    <name evidence="1" type="ORF">LTR24_002760</name>
</gene>
<reference evidence="1 2" key="1">
    <citation type="submission" date="2023-08" db="EMBL/GenBank/DDBJ databases">
        <title>Black Yeasts Isolated from many extreme environments.</title>
        <authorList>
            <person name="Coleine C."/>
            <person name="Stajich J.E."/>
            <person name="Selbmann L."/>
        </authorList>
    </citation>
    <scope>NUCLEOTIDE SEQUENCE [LARGE SCALE GENOMIC DNA]</scope>
    <source>
        <strain evidence="1 2">CCFEE 5885</strain>
    </source>
</reference>
<evidence type="ECO:0000313" key="1">
    <source>
        <dbReference type="EMBL" id="KAK5096061.1"/>
    </source>
</evidence>
<dbReference type="InterPro" id="IPR055334">
    <property type="entry name" value="PEX8-like"/>
</dbReference>
<dbReference type="PANTHER" id="PTHR39214">
    <property type="entry name" value="MICROBODY (PEROXISOME) BIOGENESIS PROTEIN PEROXIN 8 (EUROFUNG)"/>
    <property type="match status" value="1"/>
</dbReference>
<keyword evidence="2" id="KW-1185">Reference proteome</keyword>
<name>A0ABR0KGV8_9EURO</name>
<protein>
    <recommendedName>
        <fullName evidence="3">Peroxisomal membrane protein PEX17</fullName>
    </recommendedName>
</protein>
<dbReference type="Proteomes" id="UP001345013">
    <property type="component" value="Unassembled WGS sequence"/>
</dbReference>
<sequence>MDRSLATLLRSLQTSRNAEDAARLLPSATGLLSRLSNPLNITLLASQLLANPLIYPRPVSLTSCRSVFSVFYTAALRCAENNKNNDDNNKNEKAHNDRSDLALPEWTWAVIHGANKDSPRWRHLLLLGGILLGFEGQNHSHLPSDLRQKIEVALVTATNLALQEKDANDANSQLCIVFVLNTTFPLLSDQARAQVSYGLLLPMLVEATYFSPEGLEHGYWLGTIDADIRQVSPTHFHWDAKSISAGRVRGIKSRVLVSALGPLARLIAHSVESVHEPGLLVAVLARLAEFSRNIALSWRQNKLSEIEVSEEADYLDDVTRRSTLPDLLQLLRNTMFSIVICLRAITGRALLDATLSSDAKAPTLAIQTLHILRDLYFISHRFGQHSSSQHMFVNYTSIDILNQFAPQAESFLTSVRSKKTGTIPVHPLDRLNDLFFLNTAEHLTLTLRSQATEELLVNTAMPYITTNGDRRLNELYEAAHSVLLAVFAAPRNGAISAQHIPFYVETLLHSFPASLTPRQFRLAIKSLLQVSAPPSPVAASMPQLQEVVMDMLRSRLPHAPEMLLISSDPALSEGATSVSEKSVLLLSIIENLSLLPVFLLEEWLVIAAKSLQTLADPFQKNECQKRFWEVLSSGEMDVERAALCVTWWTSRGGRELVLMVTRGPSECFK</sequence>
<evidence type="ECO:0000313" key="2">
    <source>
        <dbReference type="Proteomes" id="UP001345013"/>
    </source>
</evidence>
<comment type="caution">
    <text evidence="1">The sequence shown here is derived from an EMBL/GenBank/DDBJ whole genome shotgun (WGS) entry which is preliminary data.</text>
</comment>
<dbReference type="PANTHER" id="PTHR39214:SF1">
    <property type="entry name" value="MICROBODY (PEROXISOME) BIOGENESIS PROTEIN PEROXIN 8 (EUROFUNG)"/>
    <property type="match status" value="1"/>
</dbReference>
<dbReference type="Pfam" id="PF26001">
    <property type="entry name" value="Pex8"/>
    <property type="match status" value="1"/>
</dbReference>
<evidence type="ECO:0008006" key="3">
    <source>
        <dbReference type="Google" id="ProtNLM"/>
    </source>
</evidence>
<proteinExistence type="predicted"/>
<organism evidence="1 2">
    <name type="scientific">Lithohypha guttulata</name>
    <dbReference type="NCBI Taxonomy" id="1690604"/>
    <lineage>
        <taxon>Eukaryota</taxon>
        <taxon>Fungi</taxon>
        <taxon>Dikarya</taxon>
        <taxon>Ascomycota</taxon>
        <taxon>Pezizomycotina</taxon>
        <taxon>Eurotiomycetes</taxon>
        <taxon>Chaetothyriomycetidae</taxon>
        <taxon>Chaetothyriales</taxon>
        <taxon>Trichomeriaceae</taxon>
        <taxon>Lithohypha</taxon>
    </lineage>
</organism>
<accession>A0ABR0KGV8</accession>